<keyword evidence="23" id="KW-1185">Reference proteome</keyword>
<dbReference type="STRING" id="1484.SA87_01160"/>
<comment type="caution">
    <text evidence="22">The sequence shown here is derived from an EMBL/GenBank/DDBJ whole genome shotgun (WGS) entry which is preliminary data.</text>
</comment>
<gene>
    <name evidence="22" type="ORF">SA87_01160</name>
</gene>
<feature type="region of interest" description="Disordered" evidence="20">
    <location>
        <begin position="438"/>
        <end position="463"/>
    </location>
</feature>
<dbReference type="Gene3D" id="3.40.50.1000">
    <property type="entry name" value="HAD superfamily/HAD-like"/>
    <property type="match status" value="1"/>
</dbReference>
<dbReference type="GO" id="GO:0005524">
    <property type="term" value="F:ATP binding"/>
    <property type="evidence" value="ECO:0007669"/>
    <property type="project" value="UniProtKB-UniRule"/>
</dbReference>
<feature type="transmembrane region" description="Helical" evidence="19">
    <location>
        <begin position="109"/>
        <end position="133"/>
    </location>
</feature>
<feature type="transmembrane region" description="Helical" evidence="19">
    <location>
        <begin position="140"/>
        <end position="157"/>
    </location>
</feature>
<dbReference type="GO" id="GO:0005886">
    <property type="term" value="C:plasma membrane"/>
    <property type="evidence" value="ECO:0007669"/>
    <property type="project" value="UniProtKB-SubCell"/>
</dbReference>
<dbReference type="FunFam" id="2.70.150.10:FF:000002">
    <property type="entry name" value="Copper-transporting ATPase 1, putative"/>
    <property type="match status" value="1"/>
</dbReference>
<dbReference type="CDD" id="cd00371">
    <property type="entry name" value="HMA"/>
    <property type="match status" value="1"/>
</dbReference>
<evidence type="ECO:0000256" key="5">
    <source>
        <dbReference type="ARBA" id="ARBA00022539"/>
    </source>
</evidence>
<dbReference type="InterPro" id="IPR036412">
    <property type="entry name" value="HAD-like_sf"/>
</dbReference>
<evidence type="ECO:0000256" key="9">
    <source>
        <dbReference type="ARBA" id="ARBA00022741"/>
    </source>
</evidence>
<evidence type="ECO:0000259" key="21">
    <source>
        <dbReference type="PROSITE" id="PS50846"/>
    </source>
</evidence>
<dbReference type="SFLD" id="SFLDF00027">
    <property type="entry name" value="p-type_atpase"/>
    <property type="match status" value="1"/>
</dbReference>
<protein>
    <recommendedName>
        <fullName evidence="16">Cd(2+)-exporting ATPase</fullName>
        <ecNumber evidence="16">7.2.2.21</ecNumber>
    </recommendedName>
</protein>
<dbReference type="GO" id="GO:0008551">
    <property type="term" value="F:P-type cadmium transporter activity"/>
    <property type="evidence" value="ECO:0007669"/>
    <property type="project" value="UniProtKB-EC"/>
</dbReference>
<dbReference type="Pfam" id="PF00702">
    <property type="entry name" value="Hydrolase"/>
    <property type="match status" value="1"/>
</dbReference>
<keyword evidence="11" id="KW-1278">Translocase</keyword>
<dbReference type="PRINTS" id="PR00941">
    <property type="entry name" value="CDATPASE"/>
</dbReference>
<dbReference type="Gene3D" id="3.30.70.100">
    <property type="match status" value="1"/>
</dbReference>
<comment type="subcellular location">
    <subcellularLocation>
        <location evidence="1">Cell membrane</location>
        <topology evidence="1">Multi-pass membrane protein</topology>
    </subcellularLocation>
</comment>
<keyword evidence="12 19" id="KW-1133">Transmembrane helix</keyword>
<sequence>MKAQPSATEFAPLYPTLELTVRGMDCASCARNVEAALSALPGVQHVQVFLSTEKAKVAIDPERVTVETLAKAVEEAGYKVEIPFDKVLAKEDITAKNHSVSVTALWRSLWALLGVVFGLVLFVVVIGEWLGWIDRVSARIPFALGLLLVVWLGYPVFRNALKALLRRRITSHTLMTVGAAAALFAGEWATAAIIAFFMRLGAFIERRTTDKGREALKLLLEQAPRRARVERDDSLVEVEAEAVRPGEIVVVKPGEPVPVDGEVCFGRASVNQAAITGESVPVDVEAGSPVLAGSVVVEGTLKVRARAVGRETSYGKIVRLVEEAESSRGQLGRLADRISAYSLPVVASVALLTYWIRHDVSATVAVLVVMCTCAFALGTPVAVLAGIGAAARRGVVIKGGEALEALGAVDVLFLDKTGTLTSGRPEITDVVLIEGGGRTSERKRASDAGRPDDAAEAGGTAPASEAKAIEDILSLAASAERYSEHPLAQAVVEAARRRGLSPAEPETFEALPGRGVRARVQGRLVAVGSPKWIMEEVAAHSVDLPPELEHLLGAGKTPLAVAVDGRLRAVLAAQDRLRPEVLEALSELQAFGIEEIVMLTGDHVAAARALADRLWAAGLKIEVRAGLLPADKQRTVKAYQDRGRRVAFVGDGVNDAPALAQADVGIAMGEAGTAIAAESAHVVLLRDDFRLIAEAFRLVRRTVRVIKGNLGFTVGYSVFGLALAAVGILPPVLAAAAQSIPDVLILANSARLLRMRP</sequence>
<dbReference type="InterPro" id="IPR051014">
    <property type="entry name" value="Cation_Transport_ATPase_IB"/>
</dbReference>
<dbReference type="Pfam" id="PF00122">
    <property type="entry name" value="E1-E2_ATPase"/>
    <property type="match status" value="1"/>
</dbReference>
<dbReference type="PROSITE" id="PS01047">
    <property type="entry name" value="HMA_1"/>
    <property type="match status" value="1"/>
</dbReference>
<evidence type="ECO:0000256" key="16">
    <source>
        <dbReference type="ARBA" id="ARBA00039103"/>
    </source>
</evidence>
<dbReference type="Gene3D" id="2.70.150.10">
    <property type="entry name" value="Calcium-transporting ATPase, cytoplasmic transduction domain A"/>
    <property type="match status" value="1"/>
</dbReference>
<comment type="similarity">
    <text evidence="2 19">Belongs to the cation transport ATPase (P-type) (TC 3.A.3) family. Type IB subfamily.</text>
</comment>
<dbReference type="InterPro" id="IPR023299">
    <property type="entry name" value="ATPase_P-typ_cyto_dom_N"/>
</dbReference>
<dbReference type="SFLD" id="SFLDS00003">
    <property type="entry name" value="Haloacid_Dehalogenase"/>
    <property type="match status" value="1"/>
</dbReference>
<dbReference type="InterPro" id="IPR018303">
    <property type="entry name" value="ATPase_P-typ_P_site"/>
</dbReference>
<dbReference type="AlphaFoldDB" id="A0A132N9S1"/>
<keyword evidence="6" id="KW-0597">Phosphoprotein</keyword>
<dbReference type="PRINTS" id="PR00119">
    <property type="entry name" value="CATATPASE"/>
</dbReference>
<keyword evidence="3" id="KW-0813">Transport</keyword>
<keyword evidence="10 19" id="KW-0067">ATP-binding</keyword>
<comment type="function">
    <text evidence="18">Involved in copper export.</text>
</comment>
<dbReference type="OrthoDB" id="9813266at2"/>
<evidence type="ECO:0000256" key="20">
    <source>
        <dbReference type="SAM" id="MobiDB-lite"/>
    </source>
</evidence>
<keyword evidence="14" id="KW-0406">Ion transport</keyword>
<dbReference type="SFLD" id="SFLDG00002">
    <property type="entry name" value="C1.7:_P-type_atpase_like"/>
    <property type="match status" value="1"/>
</dbReference>
<dbReference type="PANTHER" id="PTHR48085">
    <property type="entry name" value="CADMIUM/ZINC-TRANSPORTING ATPASE HMA2-RELATED"/>
    <property type="match status" value="1"/>
</dbReference>
<keyword evidence="9 19" id="KW-0547">Nucleotide-binding</keyword>
<dbReference type="PROSITE" id="PS00154">
    <property type="entry name" value="ATPASE_E1_E2"/>
    <property type="match status" value="1"/>
</dbReference>
<dbReference type="InterPro" id="IPR008250">
    <property type="entry name" value="ATPase_P-typ_transduc_dom_A_sf"/>
</dbReference>
<dbReference type="InterPro" id="IPR023298">
    <property type="entry name" value="ATPase_P-typ_TM_dom_sf"/>
</dbReference>
<dbReference type="PROSITE" id="PS50846">
    <property type="entry name" value="HMA_2"/>
    <property type="match status" value="1"/>
</dbReference>
<feature type="transmembrane region" description="Helical" evidence="19">
    <location>
        <begin position="710"/>
        <end position="729"/>
    </location>
</feature>
<keyword evidence="15 19" id="KW-0472">Membrane</keyword>
<comment type="catalytic activity">
    <reaction evidence="17">
        <text>Cd(2+)(in) + ATP + H2O = Cd(2+)(out) + ADP + phosphate + H(+)</text>
        <dbReference type="Rhea" id="RHEA:12132"/>
        <dbReference type="ChEBI" id="CHEBI:15377"/>
        <dbReference type="ChEBI" id="CHEBI:15378"/>
        <dbReference type="ChEBI" id="CHEBI:30616"/>
        <dbReference type="ChEBI" id="CHEBI:43474"/>
        <dbReference type="ChEBI" id="CHEBI:48775"/>
        <dbReference type="ChEBI" id="CHEBI:456216"/>
        <dbReference type="EC" id="7.2.2.21"/>
    </reaction>
</comment>
<dbReference type="EC" id="7.2.2.21" evidence="16"/>
<dbReference type="GO" id="GO:0016887">
    <property type="term" value="F:ATP hydrolysis activity"/>
    <property type="evidence" value="ECO:0007669"/>
    <property type="project" value="InterPro"/>
</dbReference>
<dbReference type="Gene3D" id="3.40.1110.10">
    <property type="entry name" value="Calcium-transporting ATPase, cytoplasmic domain N"/>
    <property type="match status" value="1"/>
</dbReference>
<dbReference type="InterPro" id="IPR044492">
    <property type="entry name" value="P_typ_ATPase_HD_dom"/>
</dbReference>
<evidence type="ECO:0000256" key="15">
    <source>
        <dbReference type="ARBA" id="ARBA00023136"/>
    </source>
</evidence>
<feature type="compositionally biased region" description="Basic and acidic residues" evidence="20">
    <location>
        <begin position="439"/>
        <end position="453"/>
    </location>
</feature>
<dbReference type="SUPFAM" id="SSF56784">
    <property type="entry name" value="HAD-like"/>
    <property type="match status" value="1"/>
</dbReference>
<evidence type="ECO:0000256" key="13">
    <source>
        <dbReference type="ARBA" id="ARBA00023008"/>
    </source>
</evidence>
<dbReference type="RefSeq" id="WP_066201108.1">
    <property type="nucleotide sequence ID" value="NZ_CBCSAS010000037.1"/>
</dbReference>
<organism evidence="22 23">
    <name type="scientific">Hydrogenibacillus schlegelii</name>
    <name type="common">Bacillus schlegelii</name>
    <dbReference type="NCBI Taxonomy" id="1484"/>
    <lineage>
        <taxon>Bacteria</taxon>
        <taxon>Bacillati</taxon>
        <taxon>Bacillota</taxon>
        <taxon>Bacilli</taxon>
        <taxon>Bacillales</taxon>
        <taxon>Bacillales Family X. Incertae Sedis</taxon>
        <taxon>Hydrogenibacillus</taxon>
    </lineage>
</organism>
<evidence type="ECO:0000256" key="7">
    <source>
        <dbReference type="ARBA" id="ARBA00022692"/>
    </source>
</evidence>
<feature type="domain" description="HMA" evidence="21">
    <location>
        <begin position="15"/>
        <end position="81"/>
    </location>
</feature>
<dbReference type="InterPro" id="IPR036163">
    <property type="entry name" value="HMA_dom_sf"/>
</dbReference>
<dbReference type="InterPro" id="IPR017969">
    <property type="entry name" value="Heavy-metal-associated_CS"/>
</dbReference>
<dbReference type="EMBL" id="JXBB01000021">
    <property type="protein sequence ID" value="OAR04306.1"/>
    <property type="molecule type" value="Genomic_DNA"/>
</dbReference>
<keyword evidence="4 19" id="KW-1003">Cell membrane</keyword>
<evidence type="ECO:0000256" key="3">
    <source>
        <dbReference type="ARBA" id="ARBA00022448"/>
    </source>
</evidence>
<evidence type="ECO:0000256" key="18">
    <source>
        <dbReference type="ARBA" id="ARBA00055366"/>
    </source>
</evidence>
<dbReference type="InterPro" id="IPR059000">
    <property type="entry name" value="ATPase_P-type_domA"/>
</dbReference>
<dbReference type="FunFam" id="3.30.70.100:FF:000005">
    <property type="entry name" value="Copper-exporting P-type ATPase A"/>
    <property type="match status" value="1"/>
</dbReference>
<dbReference type="PROSITE" id="PS01229">
    <property type="entry name" value="COF_2"/>
    <property type="match status" value="1"/>
</dbReference>
<evidence type="ECO:0000256" key="2">
    <source>
        <dbReference type="ARBA" id="ARBA00006024"/>
    </source>
</evidence>
<dbReference type="NCBIfam" id="TIGR01525">
    <property type="entry name" value="ATPase-IB_hvy"/>
    <property type="match status" value="1"/>
</dbReference>
<dbReference type="SUPFAM" id="SSF81665">
    <property type="entry name" value="Calcium ATPase, transmembrane domain M"/>
    <property type="match status" value="1"/>
</dbReference>
<evidence type="ECO:0000256" key="12">
    <source>
        <dbReference type="ARBA" id="ARBA00022989"/>
    </source>
</evidence>
<dbReference type="GO" id="GO:0046872">
    <property type="term" value="F:metal ion binding"/>
    <property type="evidence" value="ECO:0007669"/>
    <property type="project" value="UniProtKB-KW"/>
</dbReference>
<dbReference type="SUPFAM" id="SSF55008">
    <property type="entry name" value="HMA, heavy metal-associated domain"/>
    <property type="match status" value="1"/>
</dbReference>
<evidence type="ECO:0000256" key="6">
    <source>
        <dbReference type="ARBA" id="ARBA00022553"/>
    </source>
</evidence>
<keyword evidence="13" id="KW-0186">Copper</keyword>
<dbReference type="Pfam" id="PF00403">
    <property type="entry name" value="HMA"/>
    <property type="match status" value="1"/>
</dbReference>
<evidence type="ECO:0000313" key="22">
    <source>
        <dbReference type="EMBL" id="OAR04306.1"/>
    </source>
</evidence>
<dbReference type="PANTHER" id="PTHR48085:SF5">
    <property type="entry name" value="CADMIUM_ZINC-TRANSPORTING ATPASE HMA4-RELATED"/>
    <property type="match status" value="1"/>
</dbReference>
<proteinExistence type="inferred from homology"/>
<evidence type="ECO:0000256" key="1">
    <source>
        <dbReference type="ARBA" id="ARBA00004651"/>
    </source>
</evidence>
<evidence type="ECO:0000256" key="17">
    <source>
        <dbReference type="ARBA" id="ARBA00049338"/>
    </source>
</evidence>
<feature type="transmembrane region" description="Helical" evidence="19">
    <location>
        <begin position="338"/>
        <end position="356"/>
    </location>
</feature>
<evidence type="ECO:0000256" key="14">
    <source>
        <dbReference type="ARBA" id="ARBA00023065"/>
    </source>
</evidence>
<dbReference type="InterPro" id="IPR027256">
    <property type="entry name" value="P-typ_ATPase_IB"/>
</dbReference>
<keyword evidence="5" id="KW-0104">Cadmium</keyword>
<evidence type="ECO:0000256" key="8">
    <source>
        <dbReference type="ARBA" id="ARBA00022723"/>
    </source>
</evidence>
<dbReference type="Proteomes" id="UP000243024">
    <property type="component" value="Unassembled WGS sequence"/>
</dbReference>
<evidence type="ECO:0000256" key="10">
    <source>
        <dbReference type="ARBA" id="ARBA00022840"/>
    </source>
</evidence>
<keyword evidence="7 19" id="KW-0812">Transmembrane</keyword>
<dbReference type="NCBIfam" id="TIGR01494">
    <property type="entry name" value="ATPase_P-type"/>
    <property type="match status" value="2"/>
</dbReference>
<evidence type="ECO:0000256" key="19">
    <source>
        <dbReference type="RuleBase" id="RU362081"/>
    </source>
</evidence>
<reference evidence="22 23" key="1">
    <citation type="submission" date="2015-09" db="EMBL/GenBank/DDBJ databases">
        <title>Draft genome sequence of Hydrogenibacillus schlegelii DSM 2000.</title>
        <authorList>
            <person name="Hemp J."/>
        </authorList>
    </citation>
    <scope>NUCLEOTIDE SEQUENCE [LARGE SCALE GENOMIC DNA]</scope>
    <source>
        <strain evidence="22 23">MA 48</strain>
    </source>
</reference>
<evidence type="ECO:0000313" key="23">
    <source>
        <dbReference type="Proteomes" id="UP000243024"/>
    </source>
</evidence>
<dbReference type="InterPro" id="IPR006121">
    <property type="entry name" value="HMA_dom"/>
</dbReference>
<name>A0A132N9S1_HYDSH</name>
<dbReference type="InterPro" id="IPR001757">
    <property type="entry name" value="P_typ_ATPase"/>
</dbReference>
<keyword evidence="8 19" id="KW-0479">Metal-binding</keyword>
<evidence type="ECO:0000256" key="4">
    <source>
        <dbReference type="ARBA" id="ARBA00022475"/>
    </source>
</evidence>
<accession>A0A132N9S1</accession>
<feature type="transmembrane region" description="Helical" evidence="19">
    <location>
        <begin position="362"/>
        <end position="388"/>
    </location>
</feature>
<feature type="transmembrane region" description="Helical" evidence="19">
    <location>
        <begin position="177"/>
        <end position="198"/>
    </location>
</feature>
<dbReference type="SUPFAM" id="SSF81653">
    <property type="entry name" value="Calcium ATPase, transduction domain A"/>
    <property type="match status" value="1"/>
</dbReference>
<dbReference type="InterPro" id="IPR023214">
    <property type="entry name" value="HAD_sf"/>
</dbReference>
<evidence type="ECO:0000256" key="11">
    <source>
        <dbReference type="ARBA" id="ARBA00022967"/>
    </source>
</evidence>